<keyword evidence="7 10" id="KW-0408">Iron</keyword>
<evidence type="ECO:0000256" key="9">
    <source>
        <dbReference type="PIRSR" id="PIRSR000018-50"/>
    </source>
</evidence>
<dbReference type="Gene3D" id="1.10.760.10">
    <property type="entry name" value="Cytochrome c-like domain"/>
    <property type="match status" value="3"/>
</dbReference>
<feature type="transmembrane region" description="Helical" evidence="12">
    <location>
        <begin position="432"/>
        <end position="452"/>
    </location>
</feature>
<dbReference type="PROSITE" id="PS51007">
    <property type="entry name" value="CYTC"/>
    <property type="match status" value="3"/>
</dbReference>
<evidence type="ECO:0000256" key="8">
    <source>
        <dbReference type="ARBA" id="ARBA00023136"/>
    </source>
</evidence>
<dbReference type="Pfam" id="PF00034">
    <property type="entry name" value="Cytochrom_C"/>
    <property type="match status" value="1"/>
</dbReference>
<feature type="binding site" description="covalent" evidence="9">
    <location>
        <position position="194"/>
    </location>
    <ligand>
        <name>heme c</name>
        <dbReference type="ChEBI" id="CHEBI:61717"/>
        <label>2</label>
    </ligand>
</feature>
<keyword evidence="2" id="KW-1003">Cell membrane</keyword>
<dbReference type="GO" id="GO:0005506">
    <property type="term" value="F:iron ion binding"/>
    <property type="evidence" value="ECO:0007669"/>
    <property type="project" value="InterPro"/>
</dbReference>
<keyword evidence="3 9" id="KW-0349">Heme</keyword>
<evidence type="ECO:0000259" key="14">
    <source>
        <dbReference type="PROSITE" id="PS51007"/>
    </source>
</evidence>
<dbReference type="EMBL" id="CP063656">
    <property type="protein sequence ID" value="QOW20591.1"/>
    <property type="molecule type" value="Genomic_DNA"/>
</dbReference>
<feature type="binding site" description="covalent" evidence="9">
    <location>
        <position position="328"/>
    </location>
    <ligand>
        <name>heme c</name>
        <dbReference type="ChEBI" id="CHEBI:61717"/>
        <label>3</label>
    </ligand>
</feature>
<comment type="subcellular location">
    <subcellularLocation>
        <location evidence="1">Cell membrane</location>
    </subcellularLocation>
</comment>
<feature type="signal peptide" evidence="13">
    <location>
        <begin position="1"/>
        <end position="24"/>
    </location>
</feature>
<evidence type="ECO:0000256" key="11">
    <source>
        <dbReference type="SAM" id="MobiDB-lite"/>
    </source>
</evidence>
<feature type="binding site" description="axial binding residue" evidence="10">
    <location>
        <position position="49"/>
    </location>
    <ligand>
        <name>heme c</name>
        <dbReference type="ChEBI" id="CHEBI:61717"/>
        <label>1</label>
    </ligand>
    <ligandPart>
        <name>Fe</name>
        <dbReference type="ChEBI" id="CHEBI:18248"/>
    </ligandPart>
</feature>
<evidence type="ECO:0000256" key="4">
    <source>
        <dbReference type="ARBA" id="ARBA00022723"/>
    </source>
</evidence>
<dbReference type="InterPro" id="IPR051459">
    <property type="entry name" value="Cytochrome_c-type_DH"/>
</dbReference>
<evidence type="ECO:0000313" key="15">
    <source>
        <dbReference type="EMBL" id="QOW20591.1"/>
    </source>
</evidence>
<evidence type="ECO:0000256" key="6">
    <source>
        <dbReference type="ARBA" id="ARBA00022737"/>
    </source>
</evidence>
<dbReference type="InterPro" id="IPR036909">
    <property type="entry name" value="Cyt_c-like_dom_sf"/>
</dbReference>
<sequence>MASSDLVRRIVLLVVLCVSGGAMAQTGQDTSLVERGRYLATAADCVACHTTDPAKPFAGGVSIPTPFGQIVAPNITPDPDTGIGKWTDEEFYRAMHEGVGRNGENLYPAFPYDAFTKLSREDVLAIKAYLFSLPAMSQDNPVSELGFPFNQRWILSGWKLLNLRKGEMKPEPAQDDAWNRGAYLVEALAHCGTCHTPRDFSMGSDESRKFGGGAVGSWQAYNITPDPVSGIGDWSDDELVEYMRTGMVAGKGGAAGGMGEAVEHSLSKLPEQDLRDIVTYLRAQKPVRDPADEKPRHGWGAPSEDVSAFRGDETGDDPDGRAIFYGACSSCHGMAGAGTDDGEFPPLFRNTVVGARQANNLVMAILEGVHRTVDGETVSMEAFEHKLTSAEVAAVSNYVLKTYGNPAGATVDAAMVDELRRNAGEQPLVAKLAMPGLIIGVIVILALVFWLLTRRRRRSLR</sequence>
<keyword evidence="5 13" id="KW-0732">Signal</keyword>
<reference evidence="15 16" key="1">
    <citation type="submission" date="2020-10" db="EMBL/GenBank/DDBJ databases">
        <title>complete genome sequencing of Lysobacter sp. H21R20.</title>
        <authorList>
            <person name="Bae J.-W."/>
            <person name="Lee S.-Y."/>
        </authorList>
    </citation>
    <scope>NUCLEOTIDE SEQUENCE [LARGE SCALE GENOMIC DNA]</scope>
    <source>
        <strain evidence="15 16">H21R20</strain>
    </source>
</reference>
<evidence type="ECO:0000256" key="1">
    <source>
        <dbReference type="ARBA" id="ARBA00004236"/>
    </source>
</evidence>
<feature type="binding site" description="axial binding residue" evidence="10">
    <location>
        <position position="195"/>
    </location>
    <ligand>
        <name>heme c</name>
        <dbReference type="ChEBI" id="CHEBI:61717"/>
        <label>2</label>
    </ligand>
    <ligandPart>
        <name>Fe</name>
        <dbReference type="ChEBI" id="CHEBI:18248"/>
    </ligandPart>
</feature>
<dbReference type="GO" id="GO:0016614">
    <property type="term" value="F:oxidoreductase activity, acting on CH-OH group of donors"/>
    <property type="evidence" value="ECO:0007669"/>
    <property type="project" value="InterPro"/>
</dbReference>
<feature type="binding site" description="covalent" evidence="9">
    <location>
        <position position="191"/>
    </location>
    <ligand>
        <name>heme c</name>
        <dbReference type="ChEBI" id="CHEBI:61717"/>
        <label>2</label>
    </ligand>
</feature>
<dbReference type="GO" id="GO:0020037">
    <property type="term" value="F:heme binding"/>
    <property type="evidence" value="ECO:0007669"/>
    <property type="project" value="InterPro"/>
</dbReference>
<dbReference type="PANTHER" id="PTHR35008:SF8">
    <property type="entry name" value="ALCOHOL DEHYDROGENASE CYTOCHROME C SUBUNIT"/>
    <property type="match status" value="1"/>
</dbReference>
<evidence type="ECO:0000256" key="7">
    <source>
        <dbReference type="ARBA" id="ARBA00023004"/>
    </source>
</evidence>
<feature type="domain" description="Cytochrome c" evidence="14">
    <location>
        <begin position="31"/>
        <end position="134"/>
    </location>
</feature>
<dbReference type="PANTHER" id="PTHR35008">
    <property type="entry name" value="BLL4482 PROTEIN-RELATED"/>
    <property type="match status" value="1"/>
</dbReference>
<organism evidence="15 16">
    <name type="scientific">Novilysobacter ciconiae</name>
    <dbReference type="NCBI Taxonomy" id="2781022"/>
    <lineage>
        <taxon>Bacteria</taxon>
        <taxon>Pseudomonadati</taxon>
        <taxon>Pseudomonadota</taxon>
        <taxon>Gammaproteobacteria</taxon>
        <taxon>Lysobacterales</taxon>
        <taxon>Lysobacteraceae</taxon>
        <taxon>Novilysobacter</taxon>
    </lineage>
</organism>
<accession>A0A7S6UHV5</accession>
<dbReference type="AlphaFoldDB" id="A0A7S6UHV5"/>
<dbReference type="GO" id="GO:0009055">
    <property type="term" value="F:electron transfer activity"/>
    <property type="evidence" value="ECO:0007669"/>
    <property type="project" value="InterPro"/>
</dbReference>
<dbReference type="PIRSF" id="PIRSF000018">
    <property type="entry name" value="Mb_ADH_cyt_c"/>
    <property type="match status" value="1"/>
</dbReference>
<proteinExistence type="predicted"/>
<dbReference type="Proteomes" id="UP000594059">
    <property type="component" value="Chromosome"/>
</dbReference>
<comment type="cofactor">
    <cofactor evidence="9">
        <name>heme c</name>
        <dbReference type="ChEBI" id="CHEBI:61717"/>
    </cofactor>
    <text evidence="9">Binds 3 heme c groups covalently per subunit.</text>
</comment>
<feature type="domain" description="Cytochrome c" evidence="14">
    <location>
        <begin position="315"/>
        <end position="403"/>
    </location>
</feature>
<dbReference type="GO" id="GO:0005886">
    <property type="term" value="C:plasma membrane"/>
    <property type="evidence" value="ECO:0007669"/>
    <property type="project" value="UniProtKB-SubCell"/>
</dbReference>
<feature type="region of interest" description="Disordered" evidence="11">
    <location>
        <begin position="287"/>
        <end position="314"/>
    </location>
</feature>
<feature type="binding site" description="covalent" evidence="9">
    <location>
        <position position="331"/>
    </location>
    <ligand>
        <name>heme c</name>
        <dbReference type="ChEBI" id="CHEBI:61717"/>
        <label>3</label>
    </ligand>
</feature>
<feature type="binding site" description="covalent" evidence="9">
    <location>
        <position position="48"/>
    </location>
    <ligand>
        <name>heme c</name>
        <dbReference type="ChEBI" id="CHEBI:61717"/>
        <label>1</label>
    </ligand>
</feature>
<feature type="binding site" description="covalent" evidence="9">
    <location>
        <position position="45"/>
    </location>
    <ligand>
        <name>heme c</name>
        <dbReference type="ChEBI" id="CHEBI:61717"/>
        <label>1</label>
    </ligand>
</feature>
<evidence type="ECO:0000256" key="13">
    <source>
        <dbReference type="SAM" id="SignalP"/>
    </source>
</evidence>
<feature type="domain" description="Cytochrome c" evidence="14">
    <location>
        <begin position="176"/>
        <end position="285"/>
    </location>
</feature>
<dbReference type="InterPro" id="IPR009056">
    <property type="entry name" value="Cyt_c-like_dom"/>
</dbReference>
<keyword evidence="4 10" id="KW-0479">Metal-binding</keyword>
<evidence type="ECO:0000256" key="2">
    <source>
        <dbReference type="ARBA" id="ARBA00022475"/>
    </source>
</evidence>
<evidence type="ECO:0000256" key="12">
    <source>
        <dbReference type="SAM" id="Phobius"/>
    </source>
</evidence>
<dbReference type="InterPro" id="IPR014353">
    <property type="entry name" value="Membr-bd_ADH_cyt_c"/>
</dbReference>
<dbReference type="RefSeq" id="WP_193987028.1">
    <property type="nucleotide sequence ID" value="NZ_CP063656.1"/>
</dbReference>
<feature type="chain" id="PRO_5032400260" evidence="13">
    <location>
        <begin position="25"/>
        <end position="461"/>
    </location>
</feature>
<evidence type="ECO:0000256" key="5">
    <source>
        <dbReference type="ARBA" id="ARBA00022729"/>
    </source>
</evidence>
<gene>
    <name evidence="15" type="ORF">INQ41_06205</name>
</gene>
<name>A0A7S6UHV5_9GAMM</name>
<dbReference type="SUPFAM" id="SSF46626">
    <property type="entry name" value="Cytochrome c"/>
    <property type="match status" value="3"/>
</dbReference>
<keyword evidence="8 12" id="KW-0472">Membrane</keyword>
<keyword evidence="6" id="KW-0677">Repeat</keyword>
<protein>
    <submittedName>
        <fullName evidence="15">Cytochrome c</fullName>
    </submittedName>
</protein>
<evidence type="ECO:0000256" key="3">
    <source>
        <dbReference type="ARBA" id="ARBA00022617"/>
    </source>
</evidence>
<keyword evidence="16" id="KW-1185">Reference proteome</keyword>
<dbReference type="KEGG" id="lcic:INQ41_06205"/>
<evidence type="ECO:0000256" key="10">
    <source>
        <dbReference type="PIRSR" id="PIRSR000018-51"/>
    </source>
</evidence>
<feature type="compositionally biased region" description="Basic and acidic residues" evidence="11">
    <location>
        <begin position="287"/>
        <end position="296"/>
    </location>
</feature>
<evidence type="ECO:0000313" key="16">
    <source>
        <dbReference type="Proteomes" id="UP000594059"/>
    </source>
</evidence>
<keyword evidence="12" id="KW-1133">Transmembrane helix</keyword>
<dbReference type="Pfam" id="PF13442">
    <property type="entry name" value="Cytochrome_CBB3"/>
    <property type="match status" value="1"/>
</dbReference>
<keyword evidence="12" id="KW-0812">Transmembrane</keyword>
<feature type="binding site" description="axial binding residue" evidence="10">
    <location>
        <position position="332"/>
    </location>
    <ligand>
        <name>heme c</name>
        <dbReference type="ChEBI" id="CHEBI:61717"/>
        <label>3</label>
    </ligand>
    <ligandPart>
        <name>Fe</name>
        <dbReference type="ChEBI" id="CHEBI:18248"/>
    </ligandPart>
</feature>